<dbReference type="Proteomes" id="UP000199072">
    <property type="component" value="Unassembled WGS sequence"/>
</dbReference>
<keyword evidence="2" id="KW-1185">Reference proteome</keyword>
<dbReference type="AlphaFoldDB" id="A0A1G7FSX9"/>
<name>A0A1G7FSX9_9SPHI</name>
<evidence type="ECO:0000313" key="1">
    <source>
        <dbReference type="EMBL" id="SDE79004.1"/>
    </source>
</evidence>
<sequence>MKILKLQHIAIATCLFLTSCGTMVNYLGDAYPATNKVDVYYDAKDIKQEYKVIGHLSMINDLDQEVVKKALVNKSKAMGADGVIILQTTGKDNSTVKADAIKYSEKAN</sequence>
<evidence type="ECO:0008006" key="3">
    <source>
        <dbReference type="Google" id="ProtNLM"/>
    </source>
</evidence>
<dbReference type="EMBL" id="FNAI01000009">
    <property type="protein sequence ID" value="SDE79004.1"/>
    <property type="molecule type" value="Genomic_DNA"/>
</dbReference>
<protein>
    <recommendedName>
        <fullName evidence="3">YdgH/BhsA/McbA-like domain-containing protein</fullName>
    </recommendedName>
</protein>
<organism evidence="1 2">
    <name type="scientific">Mucilaginibacter pineti</name>
    <dbReference type="NCBI Taxonomy" id="1391627"/>
    <lineage>
        <taxon>Bacteria</taxon>
        <taxon>Pseudomonadati</taxon>
        <taxon>Bacteroidota</taxon>
        <taxon>Sphingobacteriia</taxon>
        <taxon>Sphingobacteriales</taxon>
        <taxon>Sphingobacteriaceae</taxon>
        <taxon>Mucilaginibacter</taxon>
    </lineage>
</organism>
<dbReference type="PROSITE" id="PS51257">
    <property type="entry name" value="PROKAR_LIPOPROTEIN"/>
    <property type="match status" value="1"/>
</dbReference>
<proteinExistence type="predicted"/>
<dbReference type="OrthoDB" id="666740at2"/>
<gene>
    <name evidence="1" type="ORF">SAMN05216464_109201</name>
</gene>
<dbReference type="RefSeq" id="WP_091151608.1">
    <property type="nucleotide sequence ID" value="NZ_FNAI01000009.1"/>
</dbReference>
<reference evidence="1 2" key="1">
    <citation type="submission" date="2016-10" db="EMBL/GenBank/DDBJ databases">
        <authorList>
            <person name="de Groot N.N."/>
        </authorList>
    </citation>
    <scope>NUCLEOTIDE SEQUENCE [LARGE SCALE GENOMIC DNA]</scope>
    <source>
        <strain evidence="1 2">47C3B</strain>
    </source>
</reference>
<accession>A0A1G7FSX9</accession>
<evidence type="ECO:0000313" key="2">
    <source>
        <dbReference type="Proteomes" id="UP000199072"/>
    </source>
</evidence>